<dbReference type="InterPro" id="IPR013740">
    <property type="entry name" value="Redoxin"/>
</dbReference>
<dbReference type="Proteomes" id="UP001595533">
    <property type="component" value="Unassembled WGS sequence"/>
</dbReference>
<dbReference type="HAMAP" id="MF_00269">
    <property type="entry name" value="Tpx"/>
    <property type="match status" value="1"/>
</dbReference>
<sequence>MPLGLLLHQLSSILMFFLAEDVMAQINFKGNPIDTTGQFPTVGQAAPDFKLVKADLSEVSLSDLAGKQVVFNIFPSIDTAVCALQLKTFSQKAAGRDDVVMLYASMDLPFALNRFCAAEGVDNAVTGSDFRHRSLAEHYGVQMNSGPLAGLYARATLVLDANHQVVYSELVSDVVNEPDYDAAMAALAD</sequence>
<keyword evidence="9" id="KW-1185">Reference proteome</keyword>
<comment type="catalytic activity">
    <reaction evidence="6">
        <text>a hydroperoxide + [thioredoxin]-dithiol = an alcohol + [thioredoxin]-disulfide + H2O</text>
        <dbReference type="Rhea" id="RHEA:62620"/>
        <dbReference type="Rhea" id="RHEA-COMP:10698"/>
        <dbReference type="Rhea" id="RHEA-COMP:10700"/>
        <dbReference type="ChEBI" id="CHEBI:15377"/>
        <dbReference type="ChEBI" id="CHEBI:29950"/>
        <dbReference type="ChEBI" id="CHEBI:30879"/>
        <dbReference type="ChEBI" id="CHEBI:35924"/>
        <dbReference type="ChEBI" id="CHEBI:50058"/>
        <dbReference type="EC" id="1.11.1.24"/>
    </reaction>
</comment>
<comment type="caution">
    <text evidence="8">The sequence shown here is derived from an EMBL/GenBank/DDBJ whole genome shotgun (WGS) entry which is preliminary data.</text>
</comment>
<comment type="similarity">
    <text evidence="6">Belongs to the peroxiredoxin family. Tpx subfamily.</text>
</comment>
<dbReference type="RefSeq" id="WP_232781856.1">
    <property type="nucleotide sequence ID" value="NZ_MVBD01000004.1"/>
</dbReference>
<organism evidence="8 9">
    <name type="scientific">Marinicella sediminis</name>
    <dbReference type="NCBI Taxonomy" id="1792834"/>
    <lineage>
        <taxon>Bacteria</taxon>
        <taxon>Pseudomonadati</taxon>
        <taxon>Pseudomonadota</taxon>
        <taxon>Gammaproteobacteria</taxon>
        <taxon>Lysobacterales</taxon>
        <taxon>Marinicellaceae</taxon>
        <taxon>Marinicella</taxon>
    </lineage>
</organism>
<feature type="disulfide bond" description="Redox-active" evidence="6">
    <location>
        <begin position="82"/>
        <end position="116"/>
    </location>
</feature>
<dbReference type="EMBL" id="JBHRTS010000004">
    <property type="protein sequence ID" value="MFC3194496.1"/>
    <property type="molecule type" value="Genomic_DNA"/>
</dbReference>
<keyword evidence="3 6" id="KW-0560">Oxidoreductase</keyword>
<dbReference type="PANTHER" id="PTHR43110">
    <property type="entry name" value="THIOL PEROXIDASE"/>
    <property type="match status" value="1"/>
</dbReference>
<evidence type="ECO:0000256" key="6">
    <source>
        <dbReference type="HAMAP-Rule" id="MF_00269"/>
    </source>
</evidence>
<dbReference type="Gene3D" id="3.40.30.10">
    <property type="entry name" value="Glutaredoxin"/>
    <property type="match status" value="1"/>
</dbReference>
<dbReference type="PROSITE" id="PS01265">
    <property type="entry name" value="TPX"/>
    <property type="match status" value="1"/>
</dbReference>
<evidence type="ECO:0000313" key="8">
    <source>
        <dbReference type="EMBL" id="MFC3194496.1"/>
    </source>
</evidence>
<evidence type="ECO:0000313" key="9">
    <source>
        <dbReference type="Proteomes" id="UP001595533"/>
    </source>
</evidence>
<dbReference type="InterPro" id="IPR013766">
    <property type="entry name" value="Thioredoxin_domain"/>
</dbReference>
<dbReference type="NCBIfam" id="NF001808">
    <property type="entry name" value="PRK00522.1"/>
    <property type="match status" value="1"/>
</dbReference>
<name>A0ABV7JEI5_9GAMM</name>
<evidence type="ECO:0000256" key="2">
    <source>
        <dbReference type="ARBA" id="ARBA00022862"/>
    </source>
</evidence>
<dbReference type="GO" id="GO:0004601">
    <property type="term" value="F:peroxidase activity"/>
    <property type="evidence" value="ECO:0007669"/>
    <property type="project" value="UniProtKB-KW"/>
</dbReference>
<dbReference type="InterPro" id="IPR002065">
    <property type="entry name" value="TPX"/>
</dbReference>
<dbReference type="InterPro" id="IPR050455">
    <property type="entry name" value="Tpx_Peroxidase_subfamily"/>
</dbReference>
<evidence type="ECO:0000256" key="5">
    <source>
        <dbReference type="ARBA" id="ARBA00023284"/>
    </source>
</evidence>
<dbReference type="SUPFAM" id="SSF52833">
    <property type="entry name" value="Thioredoxin-like"/>
    <property type="match status" value="1"/>
</dbReference>
<keyword evidence="2 6" id="KW-0049">Antioxidant</keyword>
<dbReference type="EC" id="1.11.1.24" evidence="6"/>
<dbReference type="CDD" id="cd03014">
    <property type="entry name" value="PRX_Atyp2cys"/>
    <property type="match status" value="1"/>
</dbReference>
<comment type="subunit">
    <text evidence="6">Homodimer.</text>
</comment>
<dbReference type="Pfam" id="PF08534">
    <property type="entry name" value="Redoxin"/>
    <property type="match status" value="1"/>
</dbReference>
<evidence type="ECO:0000256" key="4">
    <source>
        <dbReference type="ARBA" id="ARBA00023157"/>
    </source>
</evidence>
<dbReference type="PANTHER" id="PTHR43110:SF1">
    <property type="entry name" value="THIOL PEROXIDASE"/>
    <property type="match status" value="1"/>
</dbReference>
<proteinExistence type="inferred from homology"/>
<protein>
    <recommendedName>
        <fullName evidence="6">Thiol peroxidase</fullName>
        <shortName evidence="6">Tpx</shortName>
        <ecNumber evidence="6">1.11.1.24</ecNumber>
    </recommendedName>
    <alternativeName>
        <fullName evidence="6">Peroxiredoxin tpx</fullName>
        <shortName evidence="6">Prx</shortName>
    </alternativeName>
    <alternativeName>
        <fullName evidence="6">Thioredoxin peroxidase</fullName>
    </alternativeName>
    <alternativeName>
        <fullName evidence="6">Thioredoxin-dependent peroxiredoxin</fullName>
    </alternativeName>
</protein>
<evidence type="ECO:0000259" key="7">
    <source>
        <dbReference type="PROSITE" id="PS51352"/>
    </source>
</evidence>
<reference evidence="9" key="1">
    <citation type="journal article" date="2019" name="Int. J. Syst. Evol. Microbiol.">
        <title>The Global Catalogue of Microorganisms (GCM) 10K type strain sequencing project: providing services to taxonomists for standard genome sequencing and annotation.</title>
        <authorList>
            <consortium name="The Broad Institute Genomics Platform"/>
            <consortium name="The Broad Institute Genome Sequencing Center for Infectious Disease"/>
            <person name="Wu L."/>
            <person name="Ma J."/>
        </authorList>
    </citation>
    <scope>NUCLEOTIDE SEQUENCE [LARGE SCALE GENOMIC DNA]</scope>
    <source>
        <strain evidence="9">KCTC 42953</strain>
    </source>
</reference>
<dbReference type="InterPro" id="IPR036249">
    <property type="entry name" value="Thioredoxin-like_sf"/>
</dbReference>
<comment type="miscellaneous">
    <text evidence="6">The active site is a conserved redox-active cysteine residue, the peroxidatic cysteine (C(P)), which makes the nucleophilic attack on the peroxide substrate. The peroxide oxidizes the C(P)-SH to cysteine sulfenic acid (C(P)-SOH), which then reacts with another cysteine residue, the resolving cysteine (C(R)), to form a disulfide bridge. The disulfide is subsequently reduced by an appropriate electron donor to complete the catalytic cycle. In this atypical 2-Cys peroxiredoxin, C(R) is present in the same subunit to form an intramolecular disulfide. The disulfide is subsequently reduced by thioredoxin.</text>
</comment>
<keyword evidence="4 6" id="KW-1015">Disulfide bond</keyword>
<keyword evidence="5 6" id="KW-0676">Redox-active center</keyword>
<evidence type="ECO:0000256" key="1">
    <source>
        <dbReference type="ARBA" id="ARBA00022559"/>
    </source>
</evidence>
<dbReference type="PROSITE" id="PS51352">
    <property type="entry name" value="THIOREDOXIN_2"/>
    <property type="match status" value="1"/>
</dbReference>
<gene>
    <name evidence="6 8" type="primary">tpx</name>
    <name evidence="8" type="ORF">ACFODZ_09620</name>
</gene>
<accession>A0ABV7JEI5</accession>
<dbReference type="InterPro" id="IPR018219">
    <property type="entry name" value="Tpx_CS"/>
</dbReference>
<keyword evidence="1 6" id="KW-0575">Peroxidase</keyword>
<evidence type="ECO:0000256" key="3">
    <source>
        <dbReference type="ARBA" id="ARBA00023002"/>
    </source>
</evidence>
<comment type="function">
    <text evidence="6">Thiol-specific peroxidase that catalyzes the reduction of hydrogen peroxide and organic hydroperoxides to water and alcohols, respectively. Plays a role in cell protection against oxidative stress by detoxifying peroxides.</text>
</comment>
<feature type="active site" description="Cysteine sulfenic acid (-SOH) intermediate" evidence="6">
    <location>
        <position position="82"/>
    </location>
</feature>
<feature type="domain" description="Thioredoxin" evidence="7">
    <location>
        <begin position="40"/>
        <end position="189"/>
    </location>
</feature>